<keyword evidence="1" id="KW-0472">Membrane</keyword>
<gene>
    <name evidence="2" type="ORF">GDO78_003736</name>
</gene>
<protein>
    <submittedName>
        <fullName evidence="2">Uncharacterized protein</fullName>
    </submittedName>
</protein>
<name>A0A8J6EUT4_ELECQ</name>
<feature type="transmembrane region" description="Helical" evidence="1">
    <location>
        <begin position="38"/>
        <end position="57"/>
    </location>
</feature>
<accession>A0A8J6EUT4</accession>
<organism evidence="2 3">
    <name type="scientific">Eleutherodactylus coqui</name>
    <name type="common">Puerto Rican coqui</name>
    <dbReference type="NCBI Taxonomy" id="57060"/>
    <lineage>
        <taxon>Eukaryota</taxon>
        <taxon>Metazoa</taxon>
        <taxon>Chordata</taxon>
        <taxon>Craniata</taxon>
        <taxon>Vertebrata</taxon>
        <taxon>Euteleostomi</taxon>
        <taxon>Amphibia</taxon>
        <taxon>Batrachia</taxon>
        <taxon>Anura</taxon>
        <taxon>Neobatrachia</taxon>
        <taxon>Hyloidea</taxon>
        <taxon>Eleutherodactylidae</taxon>
        <taxon>Eleutherodactylinae</taxon>
        <taxon>Eleutherodactylus</taxon>
        <taxon>Eleutherodactylus</taxon>
    </lineage>
</organism>
<dbReference type="AlphaFoldDB" id="A0A8J6EUT4"/>
<keyword evidence="1" id="KW-0812">Transmembrane</keyword>
<evidence type="ECO:0000256" key="1">
    <source>
        <dbReference type="SAM" id="Phobius"/>
    </source>
</evidence>
<keyword evidence="1" id="KW-1133">Transmembrane helix</keyword>
<comment type="caution">
    <text evidence="2">The sequence shown here is derived from an EMBL/GenBank/DDBJ whole genome shotgun (WGS) entry which is preliminary data.</text>
</comment>
<feature type="transmembrane region" description="Helical" evidence="1">
    <location>
        <begin position="63"/>
        <end position="86"/>
    </location>
</feature>
<dbReference type="Proteomes" id="UP000770717">
    <property type="component" value="Unassembled WGS sequence"/>
</dbReference>
<proteinExistence type="predicted"/>
<dbReference type="EMBL" id="WNTK01000012">
    <property type="protein sequence ID" value="KAG9475495.1"/>
    <property type="molecule type" value="Genomic_DNA"/>
</dbReference>
<reference evidence="2" key="1">
    <citation type="thesis" date="2020" institute="ProQuest LLC" country="789 East Eisenhower Parkway, Ann Arbor, MI, USA">
        <title>Comparative Genomics and Chromosome Evolution.</title>
        <authorList>
            <person name="Mudd A.B."/>
        </authorList>
    </citation>
    <scope>NUCLEOTIDE SEQUENCE</scope>
    <source>
        <strain evidence="2">HN-11 Male</strain>
        <tissue evidence="2">Kidney and liver</tissue>
    </source>
</reference>
<evidence type="ECO:0000313" key="2">
    <source>
        <dbReference type="EMBL" id="KAG9475495.1"/>
    </source>
</evidence>
<evidence type="ECO:0000313" key="3">
    <source>
        <dbReference type="Proteomes" id="UP000770717"/>
    </source>
</evidence>
<sequence>MRAERDGRYDYYCIFVLCYSYYRYITVNTRLCSRLDTYIAHTGIMNHYLWHILLGIYSPFPYIHPSLCLSFFGTATFTGILLYNVAAQKGGSK</sequence>
<keyword evidence="3" id="KW-1185">Reference proteome</keyword>